<feature type="region of interest" description="Disordered" evidence="4">
    <location>
        <begin position="71"/>
        <end position="96"/>
    </location>
</feature>
<evidence type="ECO:0000256" key="1">
    <source>
        <dbReference type="ARBA" id="ARBA00022448"/>
    </source>
</evidence>
<dbReference type="GO" id="GO:0042147">
    <property type="term" value="P:retrograde transport, endosome to Golgi"/>
    <property type="evidence" value="ECO:0007669"/>
    <property type="project" value="InterPro"/>
</dbReference>
<dbReference type="PANTHER" id="PTHR13258">
    <property type="entry name" value="SYNDETIN"/>
    <property type="match status" value="1"/>
</dbReference>
<dbReference type="OMA" id="MAKVKWD"/>
<reference evidence="8" key="1">
    <citation type="journal article" date="2017" name="Cell">
        <title>Insights into land plant evolution garnered from the Marchantia polymorpha genome.</title>
        <authorList>
            <person name="Bowman J.L."/>
            <person name="Kohchi T."/>
            <person name="Yamato K.T."/>
            <person name="Jenkins J."/>
            <person name="Shu S."/>
            <person name="Ishizaki K."/>
            <person name="Yamaoka S."/>
            <person name="Nishihama R."/>
            <person name="Nakamura Y."/>
            <person name="Berger F."/>
            <person name="Adam C."/>
            <person name="Aki S.S."/>
            <person name="Althoff F."/>
            <person name="Araki T."/>
            <person name="Arteaga-Vazquez M.A."/>
            <person name="Balasubrmanian S."/>
            <person name="Barry K."/>
            <person name="Bauer D."/>
            <person name="Boehm C.R."/>
            <person name="Briginshaw L."/>
            <person name="Caballero-Perez J."/>
            <person name="Catarino B."/>
            <person name="Chen F."/>
            <person name="Chiyoda S."/>
            <person name="Chovatia M."/>
            <person name="Davies K.M."/>
            <person name="Delmans M."/>
            <person name="Demura T."/>
            <person name="Dierschke T."/>
            <person name="Dolan L."/>
            <person name="Dorantes-Acosta A.E."/>
            <person name="Eklund D.M."/>
            <person name="Florent S.N."/>
            <person name="Flores-Sandoval E."/>
            <person name="Fujiyama A."/>
            <person name="Fukuzawa H."/>
            <person name="Galik B."/>
            <person name="Grimanelli D."/>
            <person name="Grimwood J."/>
            <person name="Grossniklaus U."/>
            <person name="Hamada T."/>
            <person name="Haseloff J."/>
            <person name="Hetherington A.J."/>
            <person name="Higo A."/>
            <person name="Hirakawa Y."/>
            <person name="Hundley H.N."/>
            <person name="Ikeda Y."/>
            <person name="Inoue K."/>
            <person name="Inoue S.I."/>
            <person name="Ishida S."/>
            <person name="Jia Q."/>
            <person name="Kakita M."/>
            <person name="Kanazawa T."/>
            <person name="Kawai Y."/>
            <person name="Kawashima T."/>
            <person name="Kennedy M."/>
            <person name="Kinose K."/>
            <person name="Kinoshita T."/>
            <person name="Kohara Y."/>
            <person name="Koide E."/>
            <person name="Komatsu K."/>
            <person name="Kopischke S."/>
            <person name="Kubo M."/>
            <person name="Kyozuka J."/>
            <person name="Lagercrantz U."/>
            <person name="Lin S.S."/>
            <person name="Lindquist E."/>
            <person name="Lipzen A.M."/>
            <person name="Lu C.W."/>
            <person name="De Luna E."/>
            <person name="Martienssen R.A."/>
            <person name="Minamino N."/>
            <person name="Mizutani M."/>
            <person name="Mizutani M."/>
            <person name="Mochizuki N."/>
            <person name="Monte I."/>
            <person name="Mosher R."/>
            <person name="Nagasaki H."/>
            <person name="Nakagami H."/>
            <person name="Naramoto S."/>
            <person name="Nishitani K."/>
            <person name="Ohtani M."/>
            <person name="Okamoto T."/>
            <person name="Okumura M."/>
            <person name="Phillips J."/>
            <person name="Pollak B."/>
            <person name="Reinders A."/>
            <person name="Rovekamp M."/>
            <person name="Sano R."/>
            <person name="Sawa S."/>
            <person name="Schmid M.W."/>
            <person name="Shirakawa M."/>
            <person name="Solano R."/>
            <person name="Spunde A."/>
            <person name="Suetsugu N."/>
            <person name="Sugano S."/>
            <person name="Sugiyama A."/>
            <person name="Sun R."/>
            <person name="Suzuki Y."/>
            <person name="Takenaka M."/>
            <person name="Takezawa D."/>
            <person name="Tomogane H."/>
            <person name="Tsuzuki M."/>
            <person name="Ueda T."/>
            <person name="Umeda M."/>
            <person name="Ward J.M."/>
            <person name="Watanabe Y."/>
            <person name="Yazaki K."/>
            <person name="Yokoyama R."/>
            <person name="Yoshitake Y."/>
            <person name="Yotsui I."/>
            <person name="Zachgo S."/>
            <person name="Schmutz J."/>
        </authorList>
    </citation>
    <scope>NUCLEOTIDE SEQUENCE [LARGE SCALE GENOMIC DNA]</scope>
    <source>
        <strain evidence="8">Tak-1</strain>
    </source>
</reference>
<dbReference type="GO" id="GO:0005829">
    <property type="term" value="C:cytosol"/>
    <property type="evidence" value="ECO:0007669"/>
    <property type="project" value="GOC"/>
</dbReference>
<dbReference type="InterPro" id="IPR019514">
    <property type="entry name" value="Syndetin_C"/>
</dbReference>
<dbReference type="GO" id="GO:0000149">
    <property type="term" value="F:SNARE binding"/>
    <property type="evidence" value="ECO:0000318"/>
    <property type="project" value="GO_Central"/>
</dbReference>
<dbReference type="GO" id="GO:0015031">
    <property type="term" value="P:protein transport"/>
    <property type="evidence" value="ECO:0007669"/>
    <property type="project" value="UniProtKB-KW"/>
</dbReference>
<proteinExistence type="predicted"/>
<keyword evidence="8" id="KW-1185">Reference proteome</keyword>
<evidence type="ECO:0000256" key="4">
    <source>
        <dbReference type="SAM" id="MobiDB-lite"/>
    </source>
</evidence>
<feature type="region of interest" description="Disordered" evidence="4">
    <location>
        <begin position="678"/>
        <end position="717"/>
    </location>
</feature>
<protein>
    <recommendedName>
        <fullName evidence="9">Syndetin C-terminal domain-containing protein</fullName>
    </recommendedName>
</protein>
<evidence type="ECO:0000256" key="3">
    <source>
        <dbReference type="ARBA" id="ARBA00023054"/>
    </source>
</evidence>
<evidence type="ECO:0008006" key="9">
    <source>
        <dbReference type="Google" id="ProtNLM"/>
    </source>
</evidence>
<feature type="domain" description="Vacuolar protein sorting-associated protein 54 N-terminal" evidence="6">
    <location>
        <begin position="97"/>
        <end position="389"/>
    </location>
</feature>
<feature type="compositionally biased region" description="Polar residues" evidence="4">
    <location>
        <begin position="689"/>
        <end position="699"/>
    </location>
</feature>
<evidence type="ECO:0000259" key="6">
    <source>
        <dbReference type="Pfam" id="PF10475"/>
    </source>
</evidence>
<dbReference type="AlphaFoldDB" id="A0A2R6XVW1"/>
<dbReference type="GO" id="GO:0032456">
    <property type="term" value="P:endocytic recycling"/>
    <property type="evidence" value="ECO:0000318"/>
    <property type="project" value="GO_Central"/>
</dbReference>
<dbReference type="EMBL" id="KZ772673">
    <property type="protein sequence ID" value="PTQ50230.1"/>
    <property type="molecule type" value="Genomic_DNA"/>
</dbReference>
<dbReference type="OrthoDB" id="10263345at2759"/>
<feature type="domain" description="Syndetin C-terminal" evidence="5">
    <location>
        <begin position="879"/>
        <end position="1110"/>
    </location>
</feature>
<evidence type="ECO:0000313" key="7">
    <source>
        <dbReference type="EMBL" id="PTQ50230.1"/>
    </source>
</evidence>
<accession>A0A2R6XVW1</accession>
<dbReference type="Pfam" id="PF10475">
    <property type="entry name" value="Vps54_N"/>
    <property type="match status" value="1"/>
</dbReference>
<evidence type="ECO:0000313" key="8">
    <source>
        <dbReference type="Proteomes" id="UP000244005"/>
    </source>
</evidence>
<dbReference type="GO" id="GO:1990745">
    <property type="term" value="C:EARP complex"/>
    <property type="evidence" value="ECO:0000318"/>
    <property type="project" value="GO_Central"/>
</dbReference>
<evidence type="ECO:0000259" key="5">
    <source>
        <dbReference type="Pfam" id="PF10474"/>
    </source>
</evidence>
<dbReference type="InterPro" id="IPR019515">
    <property type="entry name" value="VPS54_N"/>
</dbReference>
<dbReference type="InterPro" id="IPR040047">
    <property type="entry name" value="VPS50"/>
</dbReference>
<dbReference type="Pfam" id="PF10474">
    <property type="entry name" value="Syndetin_C"/>
    <property type="match status" value="1"/>
</dbReference>
<feature type="compositionally biased region" description="Polar residues" evidence="4">
    <location>
        <begin position="75"/>
        <end position="85"/>
    </location>
</feature>
<dbReference type="PANTHER" id="PTHR13258:SF0">
    <property type="entry name" value="SYNDETIN"/>
    <property type="match status" value="1"/>
</dbReference>
<name>A0A2R6XVW1_MARPO</name>
<keyword evidence="2" id="KW-0653">Protein transport</keyword>
<organism evidence="7 8">
    <name type="scientific">Marchantia polymorpha</name>
    <name type="common">Common liverwort</name>
    <name type="synonym">Marchantia aquatica</name>
    <dbReference type="NCBI Taxonomy" id="3197"/>
    <lineage>
        <taxon>Eukaryota</taxon>
        <taxon>Viridiplantae</taxon>
        <taxon>Streptophyta</taxon>
        <taxon>Embryophyta</taxon>
        <taxon>Marchantiophyta</taxon>
        <taxon>Marchantiopsida</taxon>
        <taxon>Marchantiidae</taxon>
        <taxon>Marchantiales</taxon>
        <taxon>Marchantiaceae</taxon>
        <taxon>Marchantia</taxon>
    </lineage>
</organism>
<dbReference type="Proteomes" id="UP000244005">
    <property type="component" value="Unassembled WGS sequence"/>
</dbReference>
<gene>
    <name evidence="7" type="ORF">MARPO_0001s0255</name>
</gene>
<keyword evidence="3" id="KW-0175">Coiled coil</keyword>
<dbReference type="Gramene" id="Mp1g19170.1">
    <property type="protein sequence ID" value="Mp1g19170.1.cds"/>
    <property type="gene ID" value="Mp1g19170"/>
</dbReference>
<sequence>MEDIYKVGEKWLKTAVDTTSTIASTTTAIVATSSARALGIIGSTSGRPEVPARAAAAAAVARKIAALPPHERLSLPSTSDGTTSVYGGRRPRGEPADELEENFYEEGFDPVRFLLEHLPEESSQMTQQYFESKVGGRLLQLDVVTEKLSKQVMENHEEMVQGMQLVTELDRDLQLTSIICKNGRRFLSMAAQEVSQDLLVAANVRKKQVLLDLLPVLERIQLAMETKSQLDSAVDEGDFAKALQLCSECLLLLEDCSTLKAVEDVNNSIEEWLHRTVDKVDKVLLGLCSKFEADKYATVVQAYIVLDDITGLAEKAQTYYAQILVSETHSVIRNLVFEGQDPQVILQKSRVPYNDLCAQLTESKFKECLHKSLEVLFDLMSSYHQMMTWLPKVTLEKTAAKSEITSTPLANGRHRRSGSYGDLLIAGEGSRHARTGSLSSSELARFSSSSQHGSPRFANLKPGKHDIVSSNGSSISEDDFRGALDDSEHGRTIRVREAVLSIGRGLEKGRKTVWELSARRVAVLLSCDALCATSPHHFLQSLDWVNKFILAGEAFCGAEAMSLRAKLVKQSEKYYWSFHRQNLEVLRMILEKELWQQLSPAALKTLNFHAGIVNGAPVAKTSQDGVEDVGGSSRPGQVENALLRTRENVSSRAGFEDWLEKGNPFSDRKSQKVIVLTAGEGKTPGKLENGNTSSQLESVNSNGGSKKGSGEDEEDENEDLLADFIDEDSQLPGRRLSEQRRRPTKNAQLQDNEGSLILTSSAVSLLRYMDKYVKLMQILQPIVSEVFRGLCQLFELYFFTIFKVFGQRDHLSFSLRATLVRISQGLEEQRIKLPMSSSPSVTSPSIVSNPIGSLHLPSEPSPSSMGHGGPAIPMSPSNLHALKERSVAVESLLCLSQILNKSYLHFKAVLPQDTQIYMDTFFTQTVELVPELREHIYRVVARLLLNIGGYIDRISNVRWELKELGMEHNGYIDLLLGEYKQYSNKLAQGGVPKEVREAMLECGVDVLAETILEGISRVKRCNNEGRALMSLDLQVLINGLRHLASPKLKSNLLIVETYIKAFYLPETEYFHWIRAHPEYTKAQVVGLINLVASTYNWKRKTRMDLLEKIETGDL</sequence>
<evidence type="ECO:0000256" key="2">
    <source>
        <dbReference type="ARBA" id="ARBA00022927"/>
    </source>
</evidence>
<keyword evidence="1" id="KW-0813">Transport</keyword>